<comment type="subcellular location">
    <subcellularLocation>
        <location evidence="6">Mitochondrion outer membrane</location>
        <topology evidence="6">Multi-pass membrane protein</topology>
    </subcellularLocation>
    <text evidence="6">The ERMES/MDM complex localizes to a few discrete foci (around 10 per single cell), that represent mitochondria-endoplasmic reticulum junctions. These foci are often found next to mtDNA nucleoids.</text>
</comment>
<keyword evidence="1 6" id="KW-1134">Transmembrane beta strand</keyword>
<feature type="compositionally biased region" description="Polar residues" evidence="7">
    <location>
        <begin position="200"/>
        <end position="210"/>
    </location>
</feature>
<feature type="compositionally biased region" description="Low complexity" evidence="7">
    <location>
        <begin position="405"/>
        <end position="420"/>
    </location>
</feature>
<keyword evidence="5 6" id="KW-0472">Membrane</keyword>
<evidence type="ECO:0000313" key="9">
    <source>
        <dbReference type="Proteomes" id="UP001355207"/>
    </source>
</evidence>
<keyword evidence="4 6" id="KW-0496">Mitochondrion</keyword>
<dbReference type="GO" id="GO:0051654">
    <property type="term" value="P:establishment of mitochondrion localization"/>
    <property type="evidence" value="ECO:0007669"/>
    <property type="project" value="TreeGrafter"/>
</dbReference>
<keyword evidence="3 6" id="KW-1000">Mitochondrion outer membrane</keyword>
<dbReference type="InterPro" id="IPR027539">
    <property type="entry name" value="Mdm10"/>
</dbReference>
<accession>A0AAX4JS61</accession>
<proteinExistence type="inferred from homology"/>
<protein>
    <recommendedName>
        <fullName evidence="6">Mitochondrial distribution and morphology protein 10</fullName>
    </recommendedName>
    <alternativeName>
        <fullName evidence="6">Mitochondrial inheritance component MDM10</fullName>
    </alternativeName>
</protein>
<dbReference type="GO" id="GO:0032865">
    <property type="term" value="C:ERMES complex"/>
    <property type="evidence" value="ECO:0007669"/>
    <property type="project" value="UniProtKB-UniRule"/>
</dbReference>
<keyword evidence="2 6" id="KW-0812">Transmembrane</keyword>
<evidence type="ECO:0000256" key="1">
    <source>
        <dbReference type="ARBA" id="ARBA00022452"/>
    </source>
</evidence>
<evidence type="ECO:0000256" key="6">
    <source>
        <dbReference type="HAMAP-Rule" id="MF_03102"/>
    </source>
</evidence>
<dbReference type="GO" id="GO:0045040">
    <property type="term" value="P:protein insertion into mitochondrial outer membrane"/>
    <property type="evidence" value="ECO:0007669"/>
    <property type="project" value="UniProtKB-UniRule"/>
</dbReference>
<comment type="domain">
    <text evidence="6">Lacks alpha-helical transmembrane segments, suggesting that it resides in the membrane via beta-sheet conformations similar to those predicted for other outer membrane proteins and porin.</text>
</comment>
<dbReference type="GO" id="GO:1990456">
    <property type="term" value="P:mitochondrion-endoplasmic reticulum membrane tethering"/>
    <property type="evidence" value="ECO:0007669"/>
    <property type="project" value="UniProtKB-UniRule"/>
</dbReference>
<dbReference type="Proteomes" id="UP001355207">
    <property type="component" value="Chromosome 4"/>
</dbReference>
<evidence type="ECO:0000256" key="2">
    <source>
        <dbReference type="ARBA" id="ARBA00022692"/>
    </source>
</evidence>
<evidence type="ECO:0000256" key="3">
    <source>
        <dbReference type="ARBA" id="ARBA00022787"/>
    </source>
</evidence>
<comment type="similarity">
    <text evidence="6">Belongs to the MDM10 family.</text>
</comment>
<comment type="subunit">
    <text evidence="6">Component of the ER-mitochondria encounter structure (ERMES) or MDM complex, composed of MMM1, MDM10, MDM12 and MDM34. Associates with the mitochondrial outer membrane sorting assembly machinery SAM(core) complex.</text>
</comment>
<evidence type="ECO:0000313" key="8">
    <source>
        <dbReference type="EMBL" id="WWC88282.1"/>
    </source>
</evidence>
<dbReference type="HAMAP" id="MF_03102">
    <property type="entry name" value="Mdm10"/>
    <property type="match status" value="1"/>
</dbReference>
<feature type="region of interest" description="Disordered" evidence="7">
    <location>
        <begin position="160"/>
        <end position="217"/>
    </location>
</feature>
<feature type="region of interest" description="Disordered" evidence="7">
    <location>
        <begin position="396"/>
        <end position="430"/>
    </location>
</feature>
<comment type="function">
    <text evidence="6">Component of the ERMES/MDM complex, which serves as a molecular tether to connect the endoplasmic reticulum and mitochondria. Components of this complex are involved in the control of mitochondrial shape and protein biogenesis and may function in phospholipid exchange. MDM10 is involved in the late assembly steps of the general translocase of the mitochondrial outer membrane (TOM complex). Functions in the TOM40-specific route of the assembly of outer membrane beta-barrel proteins, including the association of TOM40 with the receptor TOM22 and small TOM proteins. Can associate with the SAM(core) complex as well as the MDM12-MMM1 complex, both involved in late steps of the major beta-barrel assembly pathway, that is responsible for biogenesis of all outer membrane beta-barrel proteins. May act as a switch that shuttles between both complexes and channels precursor proteins into the TOM40-specific pathway. Plays a role in mitochondrial morphology and in the inheritance of mitochondria.</text>
</comment>
<reference evidence="8 9" key="1">
    <citation type="submission" date="2024-01" db="EMBL/GenBank/DDBJ databases">
        <title>Comparative genomics of Cryptococcus and Kwoniella reveals pathogenesis evolution and contrasting modes of karyotype evolution via chromosome fusion or intercentromeric recombination.</title>
        <authorList>
            <person name="Coelho M.A."/>
            <person name="David-Palma M."/>
            <person name="Shea T."/>
            <person name="Bowers K."/>
            <person name="McGinley-Smith S."/>
            <person name="Mohammad A.W."/>
            <person name="Gnirke A."/>
            <person name="Yurkov A.M."/>
            <person name="Nowrousian M."/>
            <person name="Sun S."/>
            <person name="Cuomo C.A."/>
            <person name="Heitman J."/>
        </authorList>
    </citation>
    <scope>NUCLEOTIDE SEQUENCE [LARGE SCALE GENOMIC DNA]</scope>
    <source>
        <strain evidence="8 9">CBS 6074</strain>
    </source>
</reference>
<evidence type="ECO:0000256" key="4">
    <source>
        <dbReference type="ARBA" id="ARBA00023128"/>
    </source>
</evidence>
<dbReference type="EMBL" id="CP144101">
    <property type="protein sequence ID" value="WWC88282.1"/>
    <property type="molecule type" value="Genomic_DNA"/>
</dbReference>
<dbReference type="GO" id="GO:0015914">
    <property type="term" value="P:phospholipid transport"/>
    <property type="evidence" value="ECO:0007669"/>
    <property type="project" value="TreeGrafter"/>
</dbReference>
<evidence type="ECO:0000256" key="5">
    <source>
        <dbReference type="ARBA" id="ARBA00023136"/>
    </source>
</evidence>
<dbReference type="Pfam" id="PF12519">
    <property type="entry name" value="MDM10"/>
    <property type="match status" value="1"/>
</dbReference>
<dbReference type="GO" id="GO:0001401">
    <property type="term" value="C:SAM complex"/>
    <property type="evidence" value="ECO:0007669"/>
    <property type="project" value="TreeGrafter"/>
</dbReference>
<dbReference type="PANTHER" id="PTHR28035">
    <property type="entry name" value="MITOCHONDRIAL DISTRIBUTION AND MORPHOLOGY PROTEIN 10"/>
    <property type="match status" value="1"/>
</dbReference>
<dbReference type="GO" id="GO:0070096">
    <property type="term" value="P:mitochondrial outer membrane translocase complex assembly"/>
    <property type="evidence" value="ECO:0007669"/>
    <property type="project" value="UniProtKB-UniRule"/>
</dbReference>
<sequence>MIGFSNFILRNYYNAIGWNEDNLYSSITRSSSSLLDFQVPTSLILQLANAPTPIFFNSYALDALPQLNGSIQYITTSEPLEEIGPSHSIRFKDVVERFRVFPPPKRPLAKDEVWLGGKRIEGRDYLLYSRLHLPSLHLSGLATTRLTSTLQAHLAFLSQPSTPSITRPTSPNNNINTPPSYTHSRQPSEPSSSSSSAPSTNTIPQQQTPPGNILLSLQHDTGRYSGEYTYSLQDGMFGLRGLYNFGWQPQDIKNVILNTNYSHNGNTITVVKEETVDGEKDGEKRIDEEEMMEGGLKGRFSAGGEVYFSAKQRSFGISTGVRFTTLPQSPNGPLASPPTTLTLLYNPLIGFLSSAYSAQVSPTVALSTRFGVNVYSYESDLSIGGEWWIGRRRGKRDLSSNPKDITPTPISSINSTNTNSDQSVLSTANNKEEERIGTIENWSRASLRSEEIITSSSTTIQDGPLNVTEIEVKKPITSNQSKEKGLEASHAGIDERDGVLKARLSGNWSIALLYEARIRKCLVSVGIVSDLASRQRPIRSIGLEVQYFS</sequence>
<organism evidence="8 9">
    <name type="scientific">Kwoniella dendrophila CBS 6074</name>
    <dbReference type="NCBI Taxonomy" id="1295534"/>
    <lineage>
        <taxon>Eukaryota</taxon>
        <taxon>Fungi</taxon>
        <taxon>Dikarya</taxon>
        <taxon>Basidiomycota</taxon>
        <taxon>Agaricomycotina</taxon>
        <taxon>Tremellomycetes</taxon>
        <taxon>Tremellales</taxon>
        <taxon>Cryptococcaceae</taxon>
        <taxon>Kwoniella</taxon>
    </lineage>
</organism>
<dbReference type="AlphaFoldDB" id="A0AAX4JS61"/>
<evidence type="ECO:0000256" key="7">
    <source>
        <dbReference type="SAM" id="MobiDB-lite"/>
    </source>
</evidence>
<keyword evidence="9" id="KW-1185">Reference proteome</keyword>
<gene>
    <name evidence="6" type="primary">MDM10</name>
    <name evidence="8" type="ORF">L201_003189</name>
</gene>
<dbReference type="PANTHER" id="PTHR28035:SF1">
    <property type="entry name" value="MITOCHONDRIAL DISTRIBUTION AND MORPHOLOGY PROTEIN 10"/>
    <property type="match status" value="1"/>
</dbReference>
<name>A0AAX4JS61_9TREE</name>
<feature type="compositionally biased region" description="Low complexity" evidence="7">
    <location>
        <begin position="160"/>
        <end position="199"/>
    </location>
</feature>